<feature type="compositionally biased region" description="Basic and acidic residues" evidence="1">
    <location>
        <begin position="26"/>
        <end position="40"/>
    </location>
</feature>
<dbReference type="Proteomes" id="UP000247480">
    <property type="component" value="Unassembled WGS sequence"/>
</dbReference>
<sequence length="55" mass="6131">MFILLPTPYLFVIDNTATKRQTARFHKQESKQGKGVRSSDSDCESGVPQIVQCAC</sequence>
<accession>A0A2V0QCM9</accession>
<reference evidence="2 3" key="1">
    <citation type="submission" date="2018-04" db="EMBL/GenBank/DDBJ databases">
        <title>Draft genome sequence of Pseudomonas syringae pv. actinidiae biovar 1 strains isolated from kiwifruit in Kagawa prefecture.</title>
        <authorList>
            <person name="Tabuchi M."/>
            <person name="Saito M."/>
            <person name="Fujiwara S."/>
            <person name="Sasa N."/>
            <person name="Akimitsu K."/>
            <person name="Gomi K."/>
            <person name="Konishi-Sugita S."/>
            <person name="Hamano K."/>
            <person name="Kataoka I."/>
        </authorList>
    </citation>
    <scope>NUCLEOTIDE SEQUENCE [LARGE SCALE GENOMIC DNA]</scope>
    <source>
        <strain evidence="2 3">MAFF212206</strain>
    </source>
</reference>
<organism evidence="2 3">
    <name type="scientific">Pseudomonas syringae pv. actinidiae</name>
    <dbReference type="NCBI Taxonomy" id="103796"/>
    <lineage>
        <taxon>Bacteria</taxon>
        <taxon>Pseudomonadati</taxon>
        <taxon>Pseudomonadota</taxon>
        <taxon>Gammaproteobacteria</taxon>
        <taxon>Pseudomonadales</taxon>
        <taxon>Pseudomonadaceae</taxon>
        <taxon>Pseudomonas</taxon>
        <taxon>Pseudomonas syringae</taxon>
    </lineage>
</organism>
<gene>
    <name evidence="2" type="ORF">KPSA1_03865</name>
</gene>
<evidence type="ECO:0000313" key="2">
    <source>
        <dbReference type="EMBL" id="GBH10447.1"/>
    </source>
</evidence>
<dbReference type="EMBL" id="BGJZ01000186">
    <property type="protein sequence ID" value="GBH10447.1"/>
    <property type="molecule type" value="Genomic_DNA"/>
</dbReference>
<evidence type="ECO:0000256" key="1">
    <source>
        <dbReference type="SAM" id="MobiDB-lite"/>
    </source>
</evidence>
<evidence type="ECO:0000313" key="3">
    <source>
        <dbReference type="Proteomes" id="UP000247480"/>
    </source>
</evidence>
<protein>
    <submittedName>
        <fullName evidence="2">Uncharacterized protein</fullName>
    </submittedName>
</protein>
<comment type="caution">
    <text evidence="2">The sequence shown here is derived from an EMBL/GenBank/DDBJ whole genome shotgun (WGS) entry which is preliminary data.</text>
</comment>
<dbReference type="AlphaFoldDB" id="A0A2V0QCM9"/>
<name>A0A2V0QCM9_PSESF</name>
<feature type="region of interest" description="Disordered" evidence="1">
    <location>
        <begin position="23"/>
        <end position="45"/>
    </location>
</feature>
<proteinExistence type="predicted"/>